<keyword evidence="1" id="KW-0175">Coiled coil</keyword>
<feature type="compositionally biased region" description="Low complexity" evidence="2">
    <location>
        <begin position="319"/>
        <end position="337"/>
    </location>
</feature>
<dbReference type="EMBL" id="NIVC01000168">
    <property type="protein sequence ID" value="PAA88993.1"/>
    <property type="molecule type" value="Genomic_DNA"/>
</dbReference>
<feature type="region of interest" description="Disordered" evidence="2">
    <location>
        <begin position="805"/>
        <end position="843"/>
    </location>
</feature>
<feature type="compositionally biased region" description="Low complexity" evidence="2">
    <location>
        <begin position="811"/>
        <end position="821"/>
    </location>
</feature>
<evidence type="ECO:0000256" key="2">
    <source>
        <dbReference type="SAM" id="MobiDB-lite"/>
    </source>
</evidence>
<evidence type="ECO:0000256" key="1">
    <source>
        <dbReference type="SAM" id="Coils"/>
    </source>
</evidence>
<accession>A0A267GSK9</accession>
<feature type="compositionally biased region" description="Basic residues" evidence="2">
    <location>
        <begin position="822"/>
        <end position="842"/>
    </location>
</feature>
<proteinExistence type="predicted"/>
<keyword evidence="4" id="KW-1185">Reference proteome</keyword>
<comment type="caution">
    <text evidence="3">The sequence shown here is derived from an EMBL/GenBank/DDBJ whole genome shotgun (WGS) entry which is preliminary data.</text>
</comment>
<protein>
    <submittedName>
        <fullName evidence="3">Uncharacterized protein</fullName>
    </submittedName>
</protein>
<organism evidence="3 4">
    <name type="scientific">Macrostomum lignano</name>
    <dbReference type="NCBI Taxonomy" id="282301"/>
    <lineage>
        <taxon>Eukaryota</taxon>
        <taxon>Metazoa</taxon>
        <taxon>Spiralia</taxon>
        <taxon>Lophotrochozoa</taxon>
        <taxon>Platyhelminthes</taxon>
        <taxon>Rhabditophora</taxon>
        <taxon>Macrostomorpha</taxon>
        <taxon>Macrostomida</taxon>
        <taxon>Macrostomidae</taxon>
        <taxon>Macrostomum</taxon>
    </lineage>
</organism>
<feature type="region of interest" description="Disordered" evidence="2">
    <location>
        <begin position="316"/>
        <end position="341"/>
    </location>
</feature>
<dbReference type="AlphaFoldDB" id="A0A267GSK9"/>
<name>A0A267GSK9_9PLAT</name>
<evidence type="ECO:0000313" key="3">
    <source>
        <dbReference type="EMBL" id="PAA88993.1"/>
    </source>
</evidence>
<sequence length="877" mass="99436">MVKLPTPSAYLDPLYGLDTCFYYAIPKYYTLDHPNTRWLASMLKNQDVDRIRRKMELKPEAFKTSYFQLLDHPQMYNSADPSANSLFHKQAIIYLTVLGMAFYLKSVDVVKMALAYRDPIGDALYTLKEPQYATHVQDTVTGDFHAYPLSVIVLRSGCYEYVPDMLMNKWEALEPICMPARRRYERRAYYFTDWLDYCLWLMNERPLLPLARLVHNMTFDPAFYKFQRLPMSIVNPKNENQRVQTGLIEVDNLPHGARMIGTKSLMEIAEDYASYQQTRVRYEEVRNCIKEMIADGYNPQIVMAQAQDYDAGYEAEDPGANANNNAAAAKKGKNSASDPGPYASEATRVLLHALKTGAKVANKTPLQPLLDTVDVYIKRGLFVIEPPPKKKKGKGGNNLPPDAVKAKKKLVEMQNRDARNAAVLLLNLLQQQFDNIDKLNKMQKGDKKQKHAHVNPTKKANNKRLILARTIKRLIGILYHVLLHSRQLIRFLEAEFPPYSFDDEIDFQLNPNLQNTFADVRLGVILDLNRSEKASNYMIRSEMEKLADIKSVYLNLRLGKPPTADPQALLKHNKNRDARRNAKNASNINISSDANQQQQQQVEQLVSVSDSPYLFVNEGDSPQLCDSVKPGHVSFVKIKRRPRKNLTEDSNEEKFVANEETEQEDEIAAEHDLIRCESVSEAEDKVGLDELEQEAQHWQAAQEVEQDHQNVNEDVAETLANQIAQLRERSVLEGNAADAALADIYSRILEDLKRQAAEAEVKAARTRTATNKPIAPITTTIDTAFETIEDADEDEQLPIVPTQEAAVATGSQTNASSARSATRQRRPGNKTGRRIGKRRLSKGKAQILHVGGGNVRRPKCYQMVRVFDTPLEGTEFI</sequence>
<gene>
    <name evidence="3" type="ORF">BOX15_Mlig022898g1</name>
</gene>
<evidence type="ECO:0000313" key="4">
    <source>
        <dbReference type="Proteomes" id="UP000215902"/>
    </source>
</evidence>
<feature type="coiled-coil region" evidence="1">
    <location>
        <begin position="688"/>
        <end position="769"/>
    </location>
</feature>
<dbReference type="Proteomes" id="UP000215902">
    <property type="component" value="Unassembled WGS sequence"/>
</dbReference>
<reference evidence="3 4" key="1">
    <citation type="submission" date="2017-06" db="EMBL/GenBank/DDBJ databases">
        <title>A platform for efficient transgenesis in Macrostomum lignano, a flatworm model organism for stem cell research.</title>
        <authorList>
            <person name="Berezikov E."/>
        </authorList>
    </citation>
    <scope>NUCLEOTIDE SEQUENCE [LARGE SCALE GENOMIC DNA]</scope>
    <source>
        <strain evidence="3">DV1</strain>
        <tissue evidence="3">Whole organism</tissue>
    </source>
</reference>